<dbReference type="GO" id="GO:0008440">
    <property type="term" value="F:inositol-1,4,5-trisphosphate 3-kinase activity"/>
    <property type="evidence" value="ECO:0007669"/>
    <property type="project" value="TreeGrafter"/>
</dbReference>
<dbReference type="SUPFAM" id="SSF51182">
    <property type="entry name" value="RmlC-like cupins"/>
    <property type="match status" value="1"/>
</dbReference>
<comment type="catalytic activity">
    <reaction evidence="15 22">
        <text>1D-myo-inositol 1,3,4,6-tetrakisphosphate + ATP = 1D-myo-inositol 1,3,4,5,6-pentakisphosphate + ADP + H(+)</text>
        <dbReference type="Rhea" id="RHEA:12717"/>
        <dbReference type="ChEBI" id="CHEBI:15378"/>
        <dbReference type="ChEBI" id="CHEBI:30616"/>
        <dbReference type="ChEBI" id="CHEBI:57660"/>
        <dbReference type="ChEBI" id="CHEBI:57733"/>
        <dbReference type="ChEBI" id="CHEBI:456216"/>
        <dbReference type="EC" id="2.7.1.140"/>
    </reaction>
</comment>
<keyword evidence="7 19" id="KW-0479">Metal-binding</keyword>
<dbReference type="InterPro" id="IPR005522">
    <property type="entry name" value="IPK"/>
</dbReference>
<sequence>MLKVPDHQVAGHKAGNGNLGPLIDDLGRFYKPLQGNERGSTEVAFYTSFSSNKRVPEKIRRFFPKFYGTQLIKASDGSGMQPHLVLQDFNFGRVNPSVMDIKIGSRTWAPQSPEEYIEKCLRKDRASTSLSLGFRLSGLQIYESKESGFFKPYKRWVKSLSADEVKLLLKKFVCKKISDALDVKCDCDFALAVYGGPTGILSQLLELKSWFEDQTIYHFYSCSILMMFEKELASNGKNPRAEIKLIDFAHVYEGSGIIDHNFLGGLCSMIKFIYEILTTSEDRPSDVYVEDFQKNQISFANGDGDNLFDTCPSEMDTTRRNAIFINGYPCKNPSNITASDFKSSLLNESGDTDNFYRSSMTMATALEFPGLNTLGLSTARTDIEVDGMVMPHAHPRASEMIFVRAGLLVAGFVDSNNQVFQKRLKEGDVFVFPKGLLHFCYNAGFENAIVFSVLNSQNPGLASITGAMFVSDGLDAKEMVMKKLKISGISV</sequence>
<evidence type="ECO:0000256" key="12">
    <source>
        <dbReference type="ARBA" id="ARBA00023157"/>
    </source>
</evidence>
<evidence type="ECO:0000256" key="13">
    <source>
        <dbReference type="ARBA" id="ARBA00023211"/>
    </source>
</evidence>
<dbReference type="InterPro" id="IPR014710">
    <property type="entry name" value="RmlC-like_jellyroll"/>
</dbReference>
<dbReference type="GO" id="GO:0030145">
    <property type="term" value="F:manganese ion binding"/>
    <property type="evidence" value="ECO:0007669"/>
    <property type="project" value="InterPro"/>
</dbReference>
<evidence type="ECO:0000313" key="25">
    <source>
        <dbReference type="Proteomes" id="UP000826271"/>
    </source>
</evidence>
<evidence type="ECO:0000256" key="11">
    <source>
        <dbReference type="ARBA" id="ARBA00022840"/>
    </source>
</evidence>
<feature type="binding site" evidence="19">
    <location>
        <position position="399"/>
    </location>
    <ligand>
        <name>oxalate</name>
        <dbReference type="ChEBI" id="CHEBI:30623"/>
    </ligand>
</feature>
<keyword evidence="9 22" id="KW-0547">Nucleotide-binding</keyword>
<dbReference type="EMBL" id="WHWC01000002">
    <property type="protein sequence ID" value="KAG8388178.1"/>
    <property type="molecule type" value="Genomic_DNA"/>
</dbReference>
<dbReference type="GO" id="GO:0005634">
    <property type="term" value="C:nucleus"/>
    <property type="evidence" value="ECO:0007669"/>
    <property type="project" value="TreeGrafter"/>
</dbReference>
<dbReference type="PANTHER" id="PTHR12400:SF51">
    <property type="entry name" value="INOSITOL POLYPHOSPHATE MULTIKINASE"/>
    <property type="match status" value="1"/>
</dbReference>
<dbReference type="GO" id="GO:0004784">
    <property type="term" value="F:superoxide dismutase activity"/>
    <property type="evidence" value="ECO:0007669"/>
    <property type="project" value="UniProtKB-EC"/>
</dbReference>
<dbReference type="GO" id="GO:0032958">
    <property type="term" value="P:inositol phosphate biosynthetic process"/>
    <property type="evidence" value="ECO:0007669"/>
    <property type="project" value="InterPro"/>
</dbReference>
<evidence type="ECO:0000256" key="22">
    <source>
        <dbReference type="RuleBase" id="RU363090"/>
    </source>
</evidence>
<keyword evidence="6 22" id="KW-0808">Transferase</keyword>
<evidence type="ECO:0000256" key="20">
    <source>
        <dbReference type="PIRSR" id="PIRSR601929-2"/>
    </source>
</evidence>
<keyword evidence="12 21" id="KW-1015">Disulfide bond</keyword>
<evidence type="ECO:0000256" key="15">
    <source>
        <dbReference type="ARBA" id="ARBA00036525"/>
    </source>
</evidence>
<dbReference type="SUPFAM" id="SSF56104">
    <property type="entry name" value="SAICAR synthase-like"/>
    <property type="match status" value="1"/>
</dbReference>
<dbReference type="InterPro" id="IPR019780">
    <property type="entry name" value="Germin_Mn-BS"/>
</dbReference>
<dbReference type="Pfam" id="PF03770">
    <property type="entry name" value="IPK"/>
    <property type="match status" value="1"/>
</dbReference>
<accession>A0AAV6Y9M7</accession>
<dbReference type="EC" id="2.7.1.140" evidence="22"/>
<comment type="function">
    <text evidence="22">Inositol phosphate kinase with a broad substrate specificity.</text>
</comment>
<evidence type="ECO:0000256" key="3">
    <source>
        <dbReference type="ARBA" id="ARBA00007456"/>
    </source>
</evidence>
<evidence type="ECO:0000256" key="2">
    <source>
        <dbReference type="ARBA" id="ARBA00007374"/>
    </source>
</evidence>
<dbReference type="GO" id="GO:2000280">
    <property type="term" value="P:regulation of root development"/>
    <property type="evidence" value="ECO:0007669"/>
    <property type="project" value="UniProtKB-ARBA"/>
</dbReference>
<evidence type="ECO:0000256" key="18">
    <source>
        <dbReference type="ARBA" id="ARBA00064720"/>
    </source>
</evidence>
<dbReference type="SMART" id="SM00835">
    <property type="entry name" value="Cupin_1"/>
    <property type="match status" value="1"/>
</dbReference>
<evidence type="ECO:0000256" key="10">
    <source>
        <dbReference type="ARBA" id="ARBA00022777"/>
    </source>
</evidence>
<name>A0AAV6Y9M7_9LAMI</name>
<feature type="binding site" evidence="20">
    <location>
        <position position="394"/>
    </location>
    <ligand>
        <name>Mn(2+)</name>
        <dbReference type="ChEBI" id="CHEBI:29035"/>
    </ligand>
</feature>
<dbReference type="PROSITE" id="PS00725">
    <property type="entry name" value="GERMIN"/>
    <property type="match status" value="1"/>
</dbReference>
<dbReference type="EC" id="2.7.1.151" evidence="22"/>
<keyword evidence="4" id="KW-0052">Apoplast</keyword>
<evidence type="ECO:0000256" key="4">
    <source>
        <dbReference type="ARBA" id="ARBA00022523"/>
    </source>
</evidence>
<dbReference type="Gene3D" id="2.60.120.10">
    <property type="entry name" value="Jelly Rolls"/>
    <property type="match status" value="1"/>
</dbReference>
<evidence type="ECO:0000256" key="16">
    <source>
        <dbReference type="ARBA" id="ARBA00049204"/>
    </source>
</evidence>
<dbReference type="InterPro" id="IPR006045">
    <property type="entry name" value="Cupin_1"/>
</dbReference>
<dbReference type="AlphaFoldDB" id="A0AAV6Y9M7"/>
<comment type="caution">
    <text evidence="24">The sequence shown here is derived from an EMBL/GenBank/DDBJ whole genome shotgun (WGS) entry which is preliminary data.</text>
</comment>
<evidence type="ECO:0000256" key="17">
    <source>
        <dbReference type="ARBA" id="ARBA00058969"/>
    </source>
</evidence>
<dbReference type="Pfam" id="PF00190">
    <property type="entry name" value="Cupin_1"/>
    <property type="match status" value="1"/>
</dbReference>
<feature type="binding site" evidence="19">
    <location>
        <position position="394"/>
    </location>
    <ligand>
        <name>oxalate</name>
        <dbReference type="ChEBI" id="CHEBI:30623"/>
    </ligand>
</feature>
<evidence type="ECO:0000256" key="6">
    <source>
        <dbReference type="ARBA" id="ARBA00022679"/>
    </source>
</evidence>
<proteinExistence type="inferred from homology"/>
<feature type="domain" description="Cupin type-1" evidence="23">
    <location>
        <begin position="353"/>
        <end position="480"/>
    </location>
</feature>
<comment type="subcellular location">
    <subcellularLocation>
        <location evidence="1">Secreted</location>
        <location evidence="1">Extracellular space</location>
        <location evidence="1">Apoplast</location>
    </subcellularLocation>
</comment>
<comment type="similarity">
    <text evidence="3">Belongs to the germin family.</text>
</comment>
<dbReference type="PANTHER" id="PTHR12400">
    <property type="entry name" value="INOSITOL POLYPHOSPHATE KINASE"/>
    <property type="match status" value="1"/>
</dbReference>
<dbReference type="FunFam" id="2.60.120.10:FF:000025">
    <property type="entry name" value="germin-like protein subfamily 2 member 1"/>
    <property type="match status" value="1"/>
</dbReference>
<comment type="catalytic activity">
    <reaction evidence="16">
        <text>2 superoxide + 2 H(+) = H2O2 + O2</text>
        <dbReference type="Rhea" id="RHEA:20696"/>
        <dbReference type="ChEBI" id="CHEBI:15378"/>
        <dbReference type="ChEBI" id="CHEBI:15379"/>
        <dbReference type="ChEBI" id="CHEBI:16240"/>
        <dbReference type="ChEBI" id="CHEBI:18421"/>
        <dbReference type="EC" id="1.15.1.1"/>
    </reaction>
</comment>
<evidence type="ECO:0000256" key="19">
    <source>
        <dbReference type="PIRSR" id="PIRSR601929-1"/>
    </source>
</evidence>
<dbReference type="CDD" id="cd02241">
    <property type="entry name" value="cupin_OxOx"/>
    <property type="match status" value="1"/>
</dbReference>
<keyword evidence="10 22" id="KW-0418">Kinase</keyword>
<dbReference type="GO" id="GO:0048046">
    <property type="term" value="C:apoplast"/>
    <property type="evidence" value="ECO:0007669"/>
    <property type="project" value="UniProtKB-SubCell"/>
</dbReference>
<dbReference type="Proteomes" id="UP000826271">
    <property type="component" value="Unassembled WGS sequence"/>
</dbReference>
<feature type="binding site" evidence="20">
    <location>
        <position position="392"/>
    </location>
    <ligand>
        <name>Mn(2+)</name>
        <dbReference type="ChEBI" id="CHEBI:29035"/>
    </ligand>
</feature>
<dbReference type="GO" id="GO:0005737">
    <property type="term" value="C:cytoplasm"/>
    <property type="evidence" value="ECO:0007669"/>
    <property type="project" value="TreeGrafter"/>
</dbReference>
<feature type="binding site" evidence="20">
    <location>
        <position position="438"/>
    </location>
    <ligand>
        <name>Mn(2+)</name>
        <dbReference type="ChEBI" id="CHEBI:29035"/>
    </ligand>
</feature>
<dbReference type="Gene3D" id="3.30.470.160">
    <property type="entry name" value="Inositol polyphosphate kinase"/>
    <property type="match status" value="1"/>
</dbReference>
<keyword evidence="11 22" id="KW-0067">ATP-binding</keyword>
<dbReference type="InterPro" id="IPR001929">
    <property type="entry name" value="Germin"/>
</dbReference>
<dbReference type="InterPro" id="IPR011051">
    <property type="entry name" value="RmlC_Cupin_sf"/>
</dbReference>
<keyword evidence="25" id="KW-1185">Reference proteome</keyword>
<keyword evidence="13 19" id="KW-0464">Manganese</keyword>
<dbReference type="InterPro" id="IPR038286">
    <property type="entry name" value="IPK_sf"/>
</dbReference>
<dbReference type="PRINTS" id="PR00325">
    <property type="entry name" value="GERMIN"/>
</dbReference>
<reference evidence="24" key="1">
    <citation type="submission" date="2019-10" db="EMBL/GenBank/DDBJ databases">
        <authorList>
            <person name="Zhang R."/>
            <person name="Pan Y."/>
            <person name="Wang J."/>
            <person name="Ma R."/>
            <person name="Yu S."/>
        </authorList>
    </citation>
    <scope>NUCLEOTIDE SEQUENCE</scope>
    <source>
        <strain evidence="24">LA-IB0</strain>
        <tissue evidence="24">Leaf</tissue>
    </source>
</reference>
<comment type="catalytic activity">
    <reaction evidence="14 22">
        <text>1D-myo-inositol 1,4,5-trisphosphate + 2 ATP = 1D-myo-inositol 1,3,4,5,6-pentakisphosphate + 2 ADP + 2 H(+)</text>
        <dbReference type="Rhea" id="RHEA:32359"/>
        <dbReference type="ChEBI" id="CHEBI:15378"/>
        <dbReference type="ChEBI" id="CHEBI:30616"/>
        <dbReference type="ChEBI" id="CHEBI:57733"/>
        <dbReference type="ChEBI" id="CHEBI:203600"/>
        <dbReference type="ChEBI" id="CHEBI:456216"/>
        <dbReference type="EC" id="2.7.1.151"/>
    </reaction>
</comment>
<feature type="disulfide bond" evidence="21">
    <location>
        <begin position="311"/>
        <end position="330"/>
    </location>
</feature>
<dbReference type="GO" id="GO:0009506">
    <property type="term" value="C:plasmodesma"/>
    <property type="evidence" value="ECO:0007669"/>
    <property type="project" value="UniProtKB-ARBA"/>
</dbReference>
<keyword evidence="5" id="KW-0964">Secreted</keyword>
<dbReference type="GO" id="GO:0051765">
    <property type="term" value="F:inositol tetrakisphosphate kinase activity"/>
    <property type="evidence" value="ECO:0007669"/>
    <property type="project" value="TreeGrafter"/>
</dbReference>
<organism evidence="24 25">
    <name type="scientific">Buddleja alternifolia</name>
    <dbReference type="NCBI Taxonomy" id="168488"/>
    <lineage>
        <taxon>Eukaryota</taxon>
        <taxon>Viridiplantae</taxon>
        <taxon>Streptophyta</taxon>
        <taxon>Embryophyta</taxon>
        <taxon>Tracheophyta</taxon>
        <taxon>Spermatophyta</taxon>
        <taxon>Magnoliopsida</taxon>
        <taxon>eudicotyledons</taxon>
        <taxon>Gunneridae</taxon>
        <taxon>Pentapetalae</taxon>
        <taxon>asterids</taxon>
        <taxon>lamiids</taxon>
        <taxon>Lamiales</taxon>
        <taxon>Scrophulariaceae</taxon>
        <taxon>Buddlejeae</taxon>
        <taxon>Buddleja</taxon>
    </lineage>
</organism>
<evidence type="ECO:0000256" key="9">
    <source>
        <dbReference type="ARBA" id="ARBA00022741"/>
    </source>
</evidence>
<evidence type="ECO:0000259" key="23">
    <source>
        <dbReference type="SMART" id="SM00835"/>
    </source>
</evidence>
<evidence type="ECO:0000256" key="1">
    <source>
        <dbReference type="ARBA" id="ARBA00004271"/>
    </source>
</evidence>
<evidence type="ECO:0000256" key="7">
    <source>
        <dbReference type="ARBA" id="ARBA00022723"/>
    </source>
</evidence>
<keyword evidence="8" id="KW-0732">Signal</keyword>
<comment type="similarity">
    <text evidence="2 22">Belongs to the inositol phosphokinase (IPK) family.</text>
</comment>
<dbReference type="GO" id="GO:0010497">
    <property type="term" value="P:plasmodesmata-mediated intercellular transport"/>
    <property type="evidence" value="ECO:0007669"/>
    <property type="project" value="UniProtKB-ARBA"/>
</dbReference>
<evidence type="ECO:0000256" key="8">
    <source>
        <dbReference type="ARBA" id="ARBA00022729"/>
    </source>
</evidence>
<evidence type="ECO:0000256" key="14">
    <source>
        <dbReference type="ARBA" id="ARBA00036164"/>
    </source>
</evidence>
<feature type="binding site" evidence="20">
    <location>
        <position position="399"/>
    </location>
    <ligand>
        <name>Mn(2+)</name>
        <dbReference type="ChEBI" id="CHEBI:29035"/>
    </ligand>
</feature>
<evidence type="ECO:0000256" key="5">
    <source>
        <dbReference type="ARBA" id="ARBA00022525"/>
    </source>
</evidence>
<comment type="function">
    <text evidence="17">May interact with bacterial adhesins thereby protecting the reproductive tissues from microbial attack. Has no oxalate oxidase activity.</text>
</comment>
<comment type="subunit">
    <text evidence="18">Monomer. In the absence of manganese, it forms tetrameric and pentameric forms which show superoxide dismutase activity.</text>
</comment>
<gene>
    <name evidence="24" type="ORF">BUALT_Bualt02G0098800</name>
</gene>
<protein>
    <recommendedName>
        <fullName evidence="22">Inositol polyphosphate multikinase</fullName>
        <ecNumber evidence="22">2.7.1.140</ecNumber>
        <ecNumber evidence="22">2.7.1.151</ecNumber>
    </recommendedName>
</protein>
<evidence type="ECO:0000313" key="24">
    <source>
        <dbReference type="EMBL" id="KAG8388178.1"/>
    </source>
</evidence>
<dbReference type="GO" id="GO:0005524">
    <property type="term" value="F:ATP binding"/>
    <property type="evidence" value="ECO:0007669"/>
    <property type="project" value="UniProtKB-KW"/>
</dbReference>
<evidence type="ECO:0000256" key="21">
    <source>
        <dbReference type="PIRSR" id="PIRSR601929-3"/>
    </source>
</evidence>